<dbReference type="AlphaFoldDB" id="A0ABD5NEW5"/>
<dbReference type="RefSeq" id="WP_232571117.1">
    <property type="nucleotide sequence ID" value="NZ_CP089466.1"/>
</dbReference>
<evidence type="ECO:0000256" key="2">
    <source>
        <dbReference type="SAM" id="Phobius"/>
    </source>
</evidence>
<dbReference type="EMBL" id="JBHRWN010000002">
    <property type="protein sequence ID" value="MFC3477761.1"/>
    <property type="molecule type" value="Genomic_DNA"/>
</dbReference>
<evidence type="ECO:0000313" key="4">
    <source>
        <dbReference type="Proteomes" id="UP001595660"/>
    </source>
</evidence>
<dbReference type="InterPro" id="IPR055977">
    <property type="entry name" value="DUF7555"/>
</dbReference>
<keyword evidence="2" id="KW-1133">Transmembrane helix</keyword>
<evidence type="ECO:0000313" key="3">
    <source>
        <dbReference type="EMBL" id="MFC3477761.1"/>
    </source>
</evidence>
<reference evidence="3 4" key="1">
    <citation type="journal article" date="2019" name="Int. J. Syst. Evol. Microbiol.">
        <title>The Global Catalogue of Microorganisms (GCM) 10K type strain sequencing project: providing services to taxonomists for standard genome sequencing and annotation.</title>
        <authorList>
            <consortium name="The Broad Institute Genomics Platform"/>
            <consortium name="The Broad Institute Genome Sequencing Center for Infectious Disease"/>
            <person name="Wu L."/>
            <person name="Ma J."/>
        </authorList>
    </citation>
    <scope>NUCLEOTIDE SEQUENCE [LARGE SCALE GENOMIC DNA]</scope>
    <source>
        <strain evidence="3 4">CGMCC 1.12562</strain>
    </source>
</reference>
<sequence length="155" mass="16279">MSTPSNPGSGPGTSGVTDAPTDRLGQVLDTVTYVLAATGLFVTVSAVATLAVGGRVAPGVKYGLFVFGWLGLGAATVLLLPDRPWRDGDEGFSVFGEFAEDSQSAFQRFVQRLPPARFRPVEPDDRFATGVRMLLAALTMLGTSLVMEQVFGIGP</sequence>
<evidence type="ECO:0008006" key="5">
    <source>
        <dbReference type="Google" id="ProtNLM"/>
    </source>
</evidence>
<keyword evidence="2" id="KW-0472">Membrane</keyword>
<evidence type="ECO:0000256" key="1">
    <source>
        <dbReference type="SAM" id="MobiDB-lite"/>
    </source>
</evidence>
<keyword evidence="4" id="KW-1185">Reference proteome</keyword>
<dbReference type="GeneID" id="69119246"/>
<feature type="transmembrane region" description="Helical" evidence="2">
    <location>
        <begin position="30"/>
        <end position="50"/>
    </location>
</feature>
<dbReference type="Proteomes" id="UP001595660">
    <property type="component" value="Unassembled WGS sequence"/>
</dbReference>
<keyword evidence="2" id="KW-0812">Transmembrane</keyword>
<dbReference type="Pfam" id="PF24432">
    <property type="entry name" value="DUF7555"/>
    <property type="match status" value="1"/>
</dbReference>
<feature type="transmembrane region" description="Helical" evidence="2">
    <location>
        <begin position="127"/>
        <end position="147"/>
    </location>
</feature>
<protein>
    <recommendedName>
        <fullName evidence="5">Integral membrane protein</fullName>
    </recommendedName>
</protein>
<feature type="transmembrane region" description="Helical" evidence="2">
    <location>
        <begin position="62"/>
        <end position="80"/>
    </location>
</feature>
<gene>
    <name evidence="3" type="ORF">ACFOKC_08485</name>
</gene>
<comment type="caution">
    <text evidence="3">The sequence shown here is derived from an EMBL/GenBank/DDBJ whole genome shotgun (WGS) entry which is preliminary data.</text>
</comment>
<name>A0ABD5NEW5_9EURY</name>
<proteinExistence type="predicted"/>
<organism evidence="3 4">
    <name type="scientific">Halobacterium litoreum</name>
    <dbReference type="NCBI Taxonomy" id="2039234"/>
    <lineage>
        <taxon>Archaea</taxon>
        <taxon>Methanobacteriati</taxon>
        <taxon>Methanobacteriota</taxon>
        <taxon>Stenosarchaea group</taxon>
        <taxon>Halobacteria</taxon>
        <taxon>Halobacteriales</taxon>
        <taxon>Halobacteriaceae</taxon>
        <taxon>Halobacterium</taxon>
    </lineage>
</organism>
<accession>A0ABD5NEW5</accession>
<feature type="region of interest" description="Disordered" evidence="1">
    <location>
        <begin position="1"/>
        <end position="21"/>
    </location>
</feature>